<dbReference type="Gene3D" id="3.90.25.10">
    <property type="entry name" value="UDP-galactose 4-epimerase, domain 1"/>
    <property type="match status" value="1"/>
</dbReference>
<dbReference type="InterPro" id="IPR005888">
    <property type="entry name" value="dTDP_Gluc_deHydtase"/>
</dbReference>
<feature type="domain" description="NAD(P)-binding" evidence="8">
    <location>
        <begin position="11"/>
        <end position="326"/>
    </location>
</feature>
<reference evidence="10" key="1">
    <citation type="submission" date="2016-11" db="EMBL/GenBank/DDBJ databases">
        <authorList>
            <person name="Varghese N."/>
            <person name="Submissions S."/>
        </authorList>
    </citation>
    <scope>NUCLEOTIDE SEQUENCE [LARGE SCALE GENOMIC DNA]</scope>
    <source>
        <strain evidence="10">DSM 24579</strain>
    </source>
</reference>
<evidence type="ECO:0000259" key="8">
    <source>
        <dbReference type="Pfam" id="PF16363"/>
    </source>
</evidence>
<dbReference type="InterPro" id="IPR016040">
    <property type="entry name" value="NAD(P)-bd_dom"/>
</dbReference>
<evidence type="ECO:0000256" key="5">
    <source>
        <dbReference type="ARBA" id="ARBA00023027"/>
    </source>
</evidence>
<evidence type="ECO:0000256" key="7">
    <source>
        <dbReference type="RuleBase" id="RU004473"/>
    </source>
</evidence>
<dbReference type="GO" id="GO:0008460">
    <property type="term" value="F:dTDP-glucose 4,6-dehydratase activity"/>
    <property type="evidence" value="ECO:0007669"/>
    <property type="project" value="UniProtKB-EC"/>
</dbReference>
<sequence>MEDKITKKKVLITGGAGFIGSHVVRLFVTKYPNYQIYNLDALTYAGNLENLKDIENHNNYHFIKADINEEDELHRLFSKYQFDSVIHLAAESHVDRSIEDPKIFIKTNVSGTINLMDAALSTWKSDFNNKLFYHISTDEVYGSLGEEGFFTETTSYAPNSPYSASKAASDHFVRAYGETYNLPYVISNCSNNYGFNQFPEKLIPLFINNIIENKSLPVYGDGKYTRDWLYVLDHARAIDKVFHEGRKTETYNIGGFNEWQNIALIQLLCKLMDKKLDRAEGTSEKLISFVKDRPGHDKRYAIDASKIKRELGWEPSVNFEEGLEKTITWYLENADWIKGVTSGDYREYYKKQYNVDDAD</sequence>
<dbReference type="Proteomes" id="UP000183945">
    <property type="component" value="Unassembled WGS sequence"/>
</dbReference>
<evidence type="ECO:0000256" key="2">
    <source>
        <dbReference type="ARBA" id="ARBA00001911"/>
    </source>
</evidence>
<comment type="catalytic activity">
    <reaction evidence="1 7">
        <text>dTDP-alpha-D-glucose = dTDP-4-dehydro-6-deoxy-alpha-D-glucose + H2O</text>
        <dbReference type="Rhea" id="RHEA:17221"/>
        <dbReference type="ChEBI" id="CHEBI:15377"/>
        <dbReference type="ChEBI" id="CHEBI:57477"/>
        <dbReference type="ChEBI" id="CHEBI:57649"/>
        <dbReference type="EC" id="4.2.1.46"/>
    </reaction>
</comment>
<proteinExistence type="inferred from homology"/>
<evidence type="ECO:0000256" key="1">
    <source>
        <dbReference type="ARBA" id="ARBA00001539"/>
    </source>
</evidence>
<dbReference type="Gene3D" id="3.40.50.720">
    <property type="entry name" value="NAD(P)-binding Rossmann-like Domain"/>
    <property type="match status" value="1"/>
</dbReference>
<dbReference type="PANTHER" id="PTHR43000">
    <property type="entry name" value="DTDP-D-GLUCOSE 4,6-DEHYDRATASE-RELATED"/>
    <property type="match status" value="1"/>
</dbReference>
<accession>A0A1M5FES2</accession>
<gene>
    <name evidence="9" type="ORF">SAMN05444483_103162</name>
</gene>
<comment type="similarity">
    <text evidence="3 7">Belongs to the NAD(P)-dependent epimerase/dehydratase family. dTDP-glucose dehydratase subfamily.</text>
</comment>
<dbReference type="GO" id="GO:0009225">
    <property type="term" value="P:nucleotide-sugar metabolic process"/>
    <property type="evidence" value="ECO:0007669"/>
    <property type="project" value="InterPro"/>
</dbReference>
<dbReference type="NCBIfam" id="TIGR01181">
    <property type="entry name" value="dTDP_gluc_dehyt"/>
    <property type="match status" value="1"/>
</dbReference>
<dbReference type="OrthoDB" id="9801785at2"/>
<dbReference type="EC" id="4.2.1.46" evidence="4 7"/>
<dbReference type="SUPFAM" id="SSF51735">
    <property type="entry name" value="NAD(P)-binding Rossmann-fold domains"/>
    <property type="match status" value="1"/>
</dbReference>
<evidence type="ECO:0000313" key="9">
    <source>
        <dbReference type="EMBL" id="SHF90050.1"/>
    </source>
</evidence>
<keyword evidence="5" id="KW-0520">NAD</keyword>
<evidence type="ECO:0000256" key="3">
    <source>
        <dbReference type="ARBA" id="ARBA00008178"/>
    </source>
</evidence>
<dbReference type="CDD" id="cd05246">
    <property type="entry name" value="dTDP_GD_SDR_e"/>
    <property type="match status" value="1"/>
</dbReference>
<dbReference type="EMBL" id="FQVT01000003">
    <property type="protein sequence ID" value="SHF90050.1"/>
    <property type="molecule type" value="Genomic_DNA"/>
</dbReference>
<organism evidence="9 10">
    <name type="scientific">Salegentibacter echinorum</name>
    <dbReference type="NCBI Taxonomy" id="1073325"/>
    <lineage>
        <taxon>Bacteria</taxon>
        <taxon>Pseudomonadati</taxon>
        <taxon>Bacteroidota</taxon>
        <taxon>Flavobacteriia</taxon>
        <taxon>Flavobacteriales</taxon>
        <taxon>Flavobacteriaceae</taxon>
        <taxon>Salegentibacter</taxon>
    </lineage>
</organism>
<dbReference type="AlphaFoldDB" id="A0A1M5FES2"/>
<evidence type="ECO:0000313" key="10">
    <source>
        <dbReference type="Proteomes" id="UP000183945"/>
    </source>
</evidence>
<keyword evidence="6 7" id="KW-0456">Lyase</keyword>
<keyword evidence="10" id="KW-1185">Reference proteome</keyword>
<protein>
    <recommendedName>
        <fullName evidence="4 7">dTDP-glucose 4,6-dehydratase</fullName>
        <ecNumber evidence="4 7">4.2.1.46</ecNumber>
    </recommendedName>
</protein>
<dbReference type="Pfam" id="PF16363">
    <property type="entry name" value="GDP_Man_Dehyd"/>
    <property type="match status" value="1"/>
</dbReference>
<dbReference type="STRING" id="1073325.SAMN05444483_103162"/>
<dbReference type="FunFam" id="3.40.50.720:FF:000304">
    <property type="entry name" value="UDP-glucose 4,6-dehydratase"/>
    <property type="match status" value="1"/>
</dbReference>
<dbReference type="RefSeq" id="WP_072878061.1">
    <property type="nucleotide sequence ID" value="NZ_FQVT01000003.1"/>
</dbReference>
<evidence type="ECO:0000256" key="6">
    <source>
        <dbReference type="ARBA" id="ARBA00023239"/>
    </source>
</evidence>
<evidence type="ECO:0000256" key="4">
    <source>
        <dbReference type="ARBA" id="ARBA00011990"/>
    </source>
</evidence>
<dbReference type="InterPro" id="IPR036291">
    <property type="entry name" value="NAD(P)-bd_dom_sf"/>
</dbReference>
<comment type="cofactor">
    <cofactor evidence="2 7">
        <name>NAD(+)</name>
        <dbReference type="ChEBI" id="CHEBI:57540"/>
    </cofactor>
</comment>
<name>A0A1M5FES2_SALEC</name>